<proteinExistence type="inferred from homology"/>
<keyword evidence="5" id="KW-0547">Nucleotide-binding</keyword>
<dbReference type="PROSITE" id="PS50893">
    <property type="entry name" value="ABC_TRANSPORTER_2"/>
    <property type="match status" value="2"/>
</dbReference>
<evidence type="ECO:0000259" key="9">
    <source>
        <dbReference type="PROSITE" id="PS50893"/>
    </source>
</evidence>
<dbReference type="Gene3D" id="3.40.50.300">
    <property type="entry name" value="P-loop containing nucleotide triphosphate hydrolases"/>
    <property type="match status" value="2"/>
</dbReference>
<evidence type="ECO:0000256" key="5">
    <source>
        <dbReference type="ARBA" id="ARBA00022741"/>
    </source>
</evidence>
<reference evidence="11" key="1">
    <citation type="submission" date="2016-10" db="EMBL/GenBank/DDBJ databases">
        <authorList>
            <person name="Varghese N."/>
            <person name="Submissions S."/>
        </authorList>
    </citation>
    <scope>NUCLEOTIDE SEQUENCE [LARGE SCALE GENOMIC DNA]</scope>
    <source>
        <strain evidence="11">DSM 5463</strain>
    </source>
</reference>
<dbReference type="GO" id="GO:0042626">
    <property type="term" value="F:ATPase-coupled transmembrane transporter activity"/>
    <property type="evidence" value="ECO:0007669"/>
    <property type="project" value="TreeGrafter"/>
</dbReference>
<keyword evidence="7" id="KW-1278">Translocase</keyword>
<dbReference type="InterPro" id="IPR003439">
    <property type="entry name" value="ABC_transporter-like_ATP-bd"/>
</dbReference>
<feature type="domain" description="ABC transporter" evidence="9">
    <location>
        <begin position="288"/>
        <end position="518"/>
    </location>
</feature>
<dbReference type="InterPro" id="IPR003593">
    <property type="entry name" value="AAA+_ATPase"/>
</dbReference>
<dbReference type="EMBL" id="FNUK01000003">
    <property type="protein sequence ID" value="SEF50579.1"/>
    <property type="molecule type" value="Genomic_DNA"/>
</dbReference>
<sequence length="541" mass="61689">MEVIKISNLTYYYPYSKKPAIENINLTINEGEFVLILGPSGCGKSTLLRVINGLIPNFYGGKIKGEVLIFNQNIKNISKKDLLRRVGFIFQDPEKQSVYNKIEREIAFGMENLGFELEDMRRNVAEVCALFNLSSIKYKSLDNVSGGEKQKVEIASVMAMDPDIILFDEPTSQLDPISSEEVINSIIKLNKELGKTVVLVEQRVDRCFDVFDKIIVMDKGKIAYHIRKDELYEYLDKIDFLPKVSIVFKKAGYDFIPLNVKDGRKFIANKECKFNEQKNIKKFNKKILEVENLNFEYKVGDYTLKDISFSLHQGEVLAVMGQNGAGKTTLFKIIAGIIKNFKGKVLINGKNIKDFNDKERVRKIGYLSQNPNLYFGRDTVFDEVAYSLKNIGQYNEDVVKETLRKFDLYDLMDKNPRDLSGGQKQRLAIACTVVSDPDILILDEPTRGVDIYHKEEVGNFIKEYANKGKSVIVITHDSDFVGDYCDTVILMFQGEIIALGSVEHVLVNSLYYSPQVTKLFKNIYKVVNTKEAIEILKSLKE</sequence>
<dbReference type="AlphaFoldDB" id="A0A1H5SIX6"/>
<dbReference type="SMART" id="SM00382">
    <property type="entry name" value="AAA"/>
    <property type="match status" value="2"/>
</dbReference>
<accession>A0A1H5SIX6</accession>
<name>A0A1H5SIX6_9CLOT</name>
<dbReference type="OrthoDB" id="501320at2"/>
<feature type="domain" description="ABC transporter" evidence="9">
    <location>
        <begin position="4"/>
        <end position="244"/>
    </location>
</feature>
<gene>
    <name evidence="10" type="ORF">SAMN05660865_00368</name>
</gene>
<keyword evidence="4" id="KW-1003">Cell membrane</keyword>
<dbReference type="InterPro" id="IPR050095">
    <property type="entry name" value="ECF_ABC_transporter_ATP-bd"/>
</dbReference>
<dbReference type="NCBIfam" id="NF010167">
    <property type="entry name" value="PRK13648.1"/>
    <property type="match status" value="2"/>
</dbReference>
<evidence type="ECO:0000256" key="1">
    <source>
        <dbReference type="ARBA" id="ARBA00004202"/>
    </source>
</evidence>
<protein>
    <submittedName>
        <fullName evidence="10">Energy-coupling factor transport system ATP-binding protein</fullName>
    </submittedName>
</protein>
<dbReference type="GO" id="GO:0016887">
    <property type="term" value="F:ATP hydrolysis activity"/>
    <property type="evidence" value="ECO:0007669"/>
    <property type="project" value="InterPro"/>
</dbReference>
<evidence type="ECO:0000313" key="10">
    <source>
        <dbReference type="EMBL" id="SEF50579.1"/>
    </source>
</evidence>
<evidence type="ECO:0000256" key="8">
    <source>
        <dbReference type="ARBA" id="ARBA00023136"/>
    </source>
</evidence>
<dbReference type="GO" id="GO:0005524">
    <property type="term" value="F:ATP binding"/>
    <property type="evidence" value="ECO:0007669"/>
    <property type="project" value="UniProtKB-KW"/>
</dbReference>
<dbReference type="InterPro" id="IPR015856">
    <property type="entry name" value="ABC_transpr_CbiO/EcfA_su"/>
</dbReference>
<dbReference type="Proteomes" id="UP000242850">
    <property type="component" value="Unassembled WGS sequence"/>
</dbReference>
<dbReference type="Pfam" id="PF00005">
    <property type="entry name" value="ABC_tran"/>
    <property type="match status" value="2"/>
</dbReference>
<evidence type="ECO:0000256" key="6">
    <source>
        <dbReference type="ARBA" id="ARBA00022840"/>
    </source>
</evidence>
<dbReference type="CDD" id="cd03225">
    <property type="entry name" value="ABC_cobalt_CbiO_domain1"/>
    <property type="match status" value="1"/>
</dbReference>
<keyword evidence="6 10" id="KW-0067">ATP-binding</keyword>
<dbReference type="SUPFAM" id="SSF52540">
    <property type="entry name" value="P-loop containing nucleoside triphosphate hydrolases"/>
    <property type="match status" value="2"/>
</dbReference>
<keyword evidence="11" id="KW-1185">Reference proteome</keyword>
<dbReference type="GO" id="GO:0043190">
    <property type="term" value="C:ATP-binding cassette (ABC) transporter complex"/>
    <property type="evidence" value="ECO:0007669"/>
    <property type="project" value="TreeGrafter"/>
</dbReference>
<comment type="subcellular location">
    <subcellularLocation>
        <location evidence="1">Cell membrane</location>
        <topology evidence="1">Peripheral membrane protein</topology>
    </subcellularLocation>
</comment>
<dbReference type="PROSITE" id="PS00211">
    <property type="entry name" value="ABC_TRANSPORTER_1"/>
    <property type="match status" value="2"/>
</dbReference>
<dbReference type="CDD" id="cd03226">
    <property type="entry name" value="ABC_cobalt_CbiO_domain2"/>
    <property type="match status" value="1"/>
</dbReference>
<organism evidence="10 11">
    <name type="scientific">Caloramator fervidus</name>
    <dbReference type="NCBI Taxonomy" id="29344"/>
    <lineage>
        <taxon>Bacteria</taxon>
        <taxon>Bacillati</taxon>
        <taxon>Bacillota</taxon>
        <taxon>Clostridia</taxon>
        <taxon>Eubacteriales</taxon>
        <taxon>Clostridiaceae</taxon>
        <taxon>Caloramator</taxon>
    </lineage>
</organism>
<keyword evidence="3" id="KW-0813">Transport</keyword>
<keyword evidence="8" id="KW-0472">Membrane</keyword>
<evidence type="ECO:0000256" key="7">
    <source>
        <dbReference type="ARBA" id="ARBA00022967"/>
    </source>
</evidence>
<evidence type="ECO:0000256" key="4">
    <source>
        <dbReference type="ARBA" id="ARBA00022475"/>
    </source>
</evidence>
<dbReference type="InterPro" id="IPR027417">
    <property type="entry name" value="P-loop_NTPase"/>
</dbReference>
<dbReference type="RefSeq" id="WP_103895387.1">
    <property type="nucleotide sequence ID" value="NZ_FNUK01000003.1"/>
</dbReference>
<dbReference type="PANTHER" id="PTHR43553">
    <property type="entry name" value="HEAVY METAL TRANSPORTER"/>
    <property type="match status" value="1"/>
</dbReference>
<dbReference type="InterPro" id="IPR017871">
    <property type="entry name" value="ABC_transporter-like_CS"/>
</dbReference>
<evidence type="ECO:0000256" key="3">
    <source>
        <dbReference type="ARBA" id="ARBA00022448"/>
    </source>
</evidence>
<comment type="similarity">
    <text evidence="2">Belongs to the ABC transporter superfamily.</text>
</comment>
<evidence type="ECO:0000313" key="11">
    <source>
        <dbReference type="Proteomes" id="UP000242850"/>
    </source>
</evidence>
<evidence type="ECO:0000256" key="2">
    <source>
        <dbReference type="ARBA" id="ARBA00005417"/>
    </source>
</evidence>